<evidence type="ECO:0000313" key="2">
    <source>
        <dbReference type="Proteomes" id="UP000805193"/>
    </source>
</evidence>
<dbReference type="EMBL" id="JABSTQ010009983">
    <property type="protein sequence ID" value="KAG0424357.1"/>
    <property type="molecule type" value="Genomic_DNA"/>
</dbReference>
<dbReference type="Proteomes" id="UP000805193">
    <property type="component" value="Unassembled WGS sequence"/>
</dbReference>
<comment type="caution">
    <text evidence="1">The sequence shown here is derived from an EMBL/GenBank/DDBJ whole genome shotgun (WGS) entry which is preliminary data.</text>
</comment>
<reference evidence="1 2" key="1">
    <citation type="journal article" date="2020" name="Cell">
        <title>Large-Scale Comparative Analyses of Tick Genomes Elucidate Their Genetic Diversity and Vector Capacities.</title>
        <authorList>
            <consortium name="Tick Genome and Microbiome Consortium (TIGMIC)"/>
            <person name="Jia N."/>
            <person name="Wang J."/>
            <person name="Shi W."/>
            <person name="Du L."/>
            <person name="Sun Y."/>
            <person name="Zhan W."/>
            <person name="Jiang J.F."/>
            <person name="Wang Q."/>
            <person name="Zhang B."/>
            <person name="Ji P."/>
            <person name="Bell-Sakyi L."/>
            <person name="Cui X.M."/>
            <person name="Yuan T.T."/>
            <person name="Jiang B.G."/>
            <person name="Yang W.F."/>
            <person name="Lam T.T."/>
            <person name="Chang Q.C."/>
            <person name="Ding S.J."/>
            <person name="Wang X.J."/>
            <person name="Zhu J.G."/>
            <person name="Ruan X.D."/>
            <person name="Zhao L."/>
            <person name="Wei J.T."/>
            <person name="Ye R.Z."/>
            <person name="Que T.C."/>
            <person name="Du C.H."/>
            <person name="Zhou Y.H."/>
            <person name="Cheng J.X."/>
            <person name="Dai P.F."/>
            <person name="Guo W.B."/>
            <person name="Han X.H."/>
            <person name="Huang E.J."/>
            <person name="Li L.F."/>
            <person name="Wei W."/>
            <person name="Gao Y.C."/>
            <person name="Liu J.Z."/>
            <person name="Shao H.Z."/>
            <person name="Wang X."/>
            <person name="Wang C.C."/>
            <person name="Yang T.C."/>
            <person name="Huo Q.B."/>
            <person name="Li W."/>
            <person name="Chen H.Y."/>
            <person name="Chen S.E."/>
            <person name="Zhou L.G."/>
            <person name="Ni X.B."/>
            <person name="Tian J.H."/>
            <person name="Sheng Y."/>
            <person name="Liu T."/>
            <person name="Pan Y.S."/>
            <person name="Xia L.Y."/>
            <person name="Li J."/>
            <person name="Zhao F."/>
            <person name="Cao W.C."/>
        </authorList>
    </citation>
    <scope>NUCLEOTIDE SEQUENCE [LARGE SCALE GENOMIC DNA]</scope>
    <source>
        <strain evidence="1">Iper-2018</strain>
    </source>
</reference>
<evidence type="ECO:0000313" key="1">
    <source>
        <dbReference type="EMBL" id="KAG0424357.1"/>
    </source>
</evidence>
<protein>
    <submittedName>
        <fullName evidence="1">Uncharacterized protein</fullName>
    </submittedName>
</protein>
<organism evidence="1 2">
    <name type="scientific">Ixodes persulcatus</name>
    <name type="common">Taiga tick</name>
    <dbReference type="NCBI Taxonomy" id="34615"/>
    <lineage>
        <taxon>Eukaryota</taxon>
        <taxon>Metazoa</taxon>
        <taxon>Ecdysozoa</taxon>
        <taxon>Arthropoda</taxon>
        <taxon>Chelicerata</taxon>
        <taxon>Arachnida</taxon>
        <taxon>Acari</taxon>
        <taxon>Parasitiformes</taxon>
        <taxon>Ixodida</taxon>
        <taxon>Ixodoidea</taxon>
        <taxon>Ixodidae</taxon>
        <taxon>Ixodinae</taxon>
        <taxon>Ixodes</taxon>
    </lineage>
</organism>
<accession>A0AC60PUZ7</accession>
<keyword evidence="2" id="KW-1185">Reference proteome</keyword>
<gene>
    <name evidence="1" type="ORF">HPB47_028436</name>
</gene>
<proteinExistence type="predicted"/>
<sequence>MLLVRGSLGQTEVDLNDLCSDTEDYVGITVELNGRPVIFVSADVRPQGHWDPTSIGDVCTQIKARPEMDSWGSDHLPIVIGKPPKAPLKTCHLVDWKEYRGQLDKLVASGAPLDPEYVAETLKSHKNVTGRDGVTNQAIKNLDESCHDSLLDYVKKVWSSAEIPRAYKEATTVPCSCLEGRPMNLTTTMAEAKERGWSTVTVCLDMRKAFDALSYDTTFTALQNLGITGPHCFSPSRLRLSLRLPELEAVYADDVALWDTSPPNRREEMVRELQRALTNTVHRLHELGLGISAEKTTALFQAPILPTADAVSQKMRTRINTLRALGGTTMLAMYKGLVVSSPTYALPLVTHNSTQQQKKKNTIERAQRLALRICLGTPRTASSHKTLVEAGVATICATLQKRALGHLIRMEDGRSTCTLIMKIVQRTESGLGRALYQLGGIAGTAAAQANLPQLQERPQPLDVALHIAGLRSRRTAKIVTLRTLPLSHIEDLYHGWGQVFTNGSVRPTDGSSFALAAFHAAGVGLSERLRHHATSTTTELAAIMLVLHTSTTTSCFRRRTTLLCLRNGIV</sequence>
<name>A0AC60PUZ7_IXOPE</name>